<evidence type="ECO:0000313" key="6">
    <source>
        <dbReference type="Proteomes" id="UP001374579"/>
    </source>
</evidence>
<gene>
    <name evidence="5" type="ORF">V1264_008638</name>
</gene>
<feature type="compositionally biased region" description="Basic and acidic residues" evidence="3">
    <location>
        <begin position="348"/>
        <end position="359"/>
    </location>
</feature>
<feature type="compositionally biased region" description="Acidic residues" evidence="3">
    <location>
        <begin position="337"/>
        <end position="347"/>
    </location>
</feature>
<comment type="caution">
    <text evidence="5">The sequence shown here is derived from an EMBL/GenBank/DDBJ whole genome shotgun (WGS) entry which is preliminary data.</text>
</comment>
<dbReference type="GO" id="GO:0008270">
    <property type="term" value="F:zinc ion binding"/>
    <property type="evidence" value="ECO:0007669"/>
    <property type="project" value="UniProtKB-KW"/>
</dbReference>
<dbReference type="InterPro" id="IPR040115">
    <property type="entry name" value="Lnp"/>
</dbReference>
<name>A0AAN9ATC8_9CAEN</name>
<keyword evidence="2" id="KW-0479">Metal-binding</keyword>
<reference evidence="5 6" key="1">
    <citation type="submission" date="2024-02" db="EMBL/GenBank/DDBJ databases">
        <title>Chromosome-scale genome assembly of the rough periwinkle Littorina saxatilis.</title>
        <authorList>
            <person name="De Jode A."/>
            <person name="Faria R."/>
            <person name="Formenti G."/>
            <person name="Sims Y."/>
            <person name="Smith T.P."/>
            <person name="Tracey A."/>
            <person name="Wood J.M.D."/>
            <person name="Zagrodzka Z.B."/>
            <person name="Johannesson K."/>
            <person name="Butlin R.K."/>
            <person name="Leder E.H."/>
        </authorList>
    </citation>
    <scope>NUCLEOTIDE SEQUENCE [LARGE SCALE GENOMIC DNA]</scope>
    <source>
        <strain evidence="5">Snail1</strain>
        <tissue evidence="5">Muscle</tissue>
    </source>
</reference>
<dbReference type="Pfam" id="PF10058">
    <property type="entry name" value="Zn_ribbon_10"/>
    <property type="match status" value="1"/>
</dbReference>
<evidence type="ECO:0000256" key="2">
    <source>
        <dbReference type="RuleBase" id="RU367073"/>
    </source>
</evidence>
<keyword evidence="2" id="KW-0256">Endoplasmic reticulum</keyword>
<sequence length="399" mass="45553">MGLITSRFRASKSTIEVLESIEKDISCLQRCRRENQQLQKKVAASILLYSIVLYIVALVLFYFLYLPEKWRDRALYSIPLLVFPFLVWGARKLMHWYFVKRVSANDLAVNELREKKKLILEDVMEKETYKKAKEILEKFDPARFKKLEQKTETPIHMDRTPGTTMRQRVVVQPVSPSPRVIMSPRGPRPMATPGMRPQWNNSNRPSPVAGMRNPMSTPIMRYSPPPGPPMPRTVLPKDRGTMDKFIDYLVGDGPQNRFALVCRFCSSHNGMALPEEFEYLSFRCCYCYNMNQARKMRPFAPKLEFPEVPAPNRSSAQSSDAESDKEAETGKTKAEEDNSADGDEASESEEKKDSVDTKEPQQAAQPEARPDSSAQQTSDTTPTRTDTPQDKQSVPDKTD</sequence>
<dbReference type="InterPro" id="IPR019273">
    <property type="entry name" value="Lunapark_Znf"/>
</dbReference>
<protein>
    <recommendedName>
        <fullName evidence="2">Endoplasmic reticulum junction formation protein lunapark</fullName>
    </recommendedName>
</protein>
<feature type="transmembrane region" description="Helical" evidence="2">
    <location>
        <begin position="74"/>
        <end position="91"/>
    </location>
</feature>
<proteinExistence type="inferred from homology"/>
<feature type="compositionally biased region" description="Low complexity" evidence="3">
    <location>
        <begin position="375"/>
        <end position="386"/>
    </location>
</feature>
<feature type="transmembrane region" description="Helical" evidence="2">
    <location>
        <begin position="42"/>
        <end position="62"/>
    </location>
</feature>
<feature type="region of interest" description="Disordered" evidence="3">
    <location>
        <begin position="307"/>
        <end position="399"/>
    </location>
</feature>
<evidence type="ECO:0000256" key="1">
    <source>
        <dbReference type="ARBA" id="ARBA00009940"/>
    </source>
</evidence>
<feature type="compositionally biased region" description="Basic and acidic residues" evidence="3">
    <location>
        <begin position="387"/>
        <end position="399"/>
    </location>
</feature>
<comment type="function">
    <text evidence="2">Plays a role in determining ER morphology.</text>
</comment>
<dbReference type="PANTHER" id="PTHR22166:SF12">
    <property type="entry name" value="ENDOPLASMIC RETICULUM JUNCTION FORMATION PROTEIN LUNAPARK"/>
    <property type="match status" value="1"/>
</dbReference>
<dbReference type="Proteomes" id="UP001374579">
    <property type="component" value="Unassembled WGS sequence"/>
</dbReference>
<dbReference type="EMBL" id="JBAMIC010000021">
    <property type="protein sequence ID" value="KAK7092970.1"/>
    <property type="molecule type" value="Genomic_DNA"/>
</dbReference>
<keyword evidence="6" id="KW-1185">Reference proteome</keyword>
<dbReference type="GO" id="GO:0098826">
    <property type="term" value="C:endoplasmic reticulum tubular network membrane"/>
    <property type="evidence" value="ECO:0007669"/>
    <property type="project" value="UniProtKB-UniRule"/>
</dbReference>
<feature type="region of interest" description="Disordered" evidence="3">
    <location>
        <begin position="177"/>
        <end position="209"/>
    </location>
</feature>
<comment type="domain">
    <text evidence="2">The C4-type zinc finger motif is necessary both for its ER three-way tubular junction localization and formation.</text>
</comment>
<keyword evidence="2" id="KW-1133">Transmembrane helix</keyword>
<dbReference type="GO" id="GO:1903373">
    <property type="term" value="P:positive regulation of endoplasmic reticulum tubular network organization"/>
    <property type="evidence" value="ECO:0007669"/>
    <property type="project" value="UniProtKB-UniRule"/>
</dbReference>
<keyword evidence="2" id="KW-0812">Transmembrane</keyword>
<dbReference type="AlphaFoldDB" id="A0AAN9ATC8"/>
<dbReference type="PANTHER" id="PTHR22166">
    <property type="entry name" value="ENDOPLASMIC RETICULUM JUNCTION FORMATION PROTEIN LUNAPARK"/>
    <property type="match status" value="1"/>
</dbReference>
<dbReference type="GO" id="GO:0071788">
    <property type="term" value="P:endoplasmic reticulum tubular network maintenance"/>
    <property type="evidence" value="ECO:0007669"/>
    <property type="project" value="UniProtKB-UniRule"/>
</dbReference>
<keyword evidence="2" id="KW-0863">Zinc-finger</keyword>
<organism evidence="5 6">
    <name type="scientific">Littorina saxatilis</name>
    <dbReference type="NCBI Taxonomy" id="31220"/>
    <lineage>
        <taxon>Eukaryota</taxon>
        <taxon>Metazoa</taxon>
        <taxon>Spiralia</taxon>
        <taxon>Lophotrochozoa</taxon>
        <taxon>Mollusca</taxon>
        <taxon>Gastropoda</taxon>
        <taxon>Caenogastropoda</taxon>
        <taxon>Littorinimorpha</taxon>
        <taxon>Littorinoidea</taxon>
        <taxon>Littorinidae</taxon>
        <taxon>Littorina</taxon>
    </lineage>
</organism>
<evidence type="ECO:0000256" key="3">
    <source>
        <dbReference type="SAM" id="MobiDB-lite"/>
    </source>
</evidence>
<keyword evidence="2" id="KW-0472">Membrane</keyword>
<keyword evidence="2" id="KW-0862">Zinc</keyword>
<accession>A0AAN9ATC8</accession>
<evidence type="ECO:0000259" key="4">
    <source>
        <dbReference type="Pfam" id="PF10058"/>
    </source>
</evidence>
<feature type="compositionally biased region" description="Basic and acidic residues" evidence="3">
    <location>
        <begin position="322"/>
        <end position="336"/>
    </location>
</feature>
<comment type="similarity">
    <text evidence="1 2">Belongs to the lunapark family.</text>
</comment>
<comment type="subcellular location">
    <subcellularLocation>
        <location evidence="2">Endoplasmic reticulum membrane</location>
        <topology evidence="2">Multi-pass membrane protein</topology>
    </subcellularLocation>
</comment>
<evidence type="ECO:0000313" key="5">
    <source>
        <dbReference type="EMBL" id="KAK7092970.1"/>
    </source>
</evidence>
<feature type="domain" description="Lunapark zinc ribbon" evidence="4">
    <location>
        <begin position="242"/>
        <end position="291"/>
    </location>
</feature>